<evidence type="ECO:0000259" key="13">
    <source>
        <dbReference type="Pfam" id="PF21772"/>
    </source>
</evidence>
<proteinExistence type="inferred from homology"/>
<comment type="similarity">
    <text evidence="11">Belongs to the CATIP family.</text>
</comment>
<dbReference type="InterPro" id="IPR048777">
    <property type="entry name" value="CATIP_N"/>
</dbReference>
<keyword evidence="15" id="KW-1185">Reference proteome</keyword>
<evidence type="ECO:0000256" key="6">
    <source>
        <dbReference type="ARBA" id="ARBA00022794"/>
    </source>
</evidence>
<dbReference type="GO" id="GO:0005886">
    <property type="term" value="C:plasma membrane"/>
    <property type="evidence" value="ECO:0007669"/>
    <property type="project" value="UniProtKB-SubCell"/>
</dbReference>
<dbReference type="EnsemblMetazoa" id="CLYHEMT014075.1">
    <property type="protein sequence ID" value="CLYHEMP014075.1"/>
    <property type="gene ID" value="CLYHEMG014075"/>
</dbReference>
<evidence type="ECO:0000256" key="8">
    <source>
        <dbReference type="ARBA" id="ARBA00023212"/>
    </source>
</evidence>
<keyword evidence="7" id="KW-0472">Membrane</keyword>
<evidence type="ECO:0000256" key="10">
    <source>
        <dbReference type="ARBA" id="ARBA00037538"/>
    </source>
</evidence>
<dbReference type="Proteomes" id="UP000594262">
    <property type="component" value="Unplaced"/>
</dbReference>
<dbReference type="GO" id="GO:0030041">
    <property type="term" value="P:actin filament polymerization"/>
    <property type="evidence" value="ECO:0007669"/>
    <property type="project" value="TreeGrafter"/>
</dbReference>
<dbReference type="GO" id="GO:0005634">
    <property type="term" value="C:nucleus"/>
    <property type="evidence" value="ECO:0007669"/>
    <property type="project" value="UniProtKB-SubCell"/>
</dbReference>
<organism evidence="14 15">
    <name type="scientific">Clytia hemisphaerica</name>
    <dbReference type="NCBI Taxonomy" id="252671"/>
    <lineage>
        <taxon>Eukaryota</taxon>
        <taxon>Metazoa</taxon>
        <taxon>Cnidaria</taxon>
        <taxon>Hydrozoa</taxon>
        <taxon>Hydroidolina</taxon>
        <taxon>Leptothecata</taxon>
        <taxon>Obeliida</taxon>
        <taxon>Clytiidae</taxon>
        <taxon>Clytia</taxon>
    </lineage>
</organism>
<evidence type="ECO:0000256" key="11">
    <source>
        <dbReference type="ARBA" id="ARBA00037938"/>
    </source>
</evidence>
<dbReference type="RefSeq" id="XP_066928333.1">
    <property type="nucleotide sequence ID" value="XM_067072232.1"/>
</dbReference>
<sequence>MDKNSNGGVKAECNKKAIEYLQSIDFKALGRTVFTDHLATVSEAGKNIGELTVSVSETVRGDEICYYVHAQSHGVLDGVPMGTSVTAYITRGVVTLEQTQHEYIKFTNKPLDKKTIVVKEGDKLRVKKITSAGRDVSENELTYTLNHEKGFVSEGANIILQRIMCQRNDVPENAKFLALDNASCLTTMRYAKLPERTTTIADSTLALFGIEREVLGMESLTVRWNTHFLEGGYMATRETIGSSVRMQLIQLPTKDGQPKKGEKSVSARNDLHWEADMQMTSHYIERKEKLINDHKTYVRHKPELRALLEDFCQFVLLRKPDDVCSFASDYFASFSTKIKPPTLPSNAEEKQRLNP</sequence>
<dbReference type="Pfam" id="PF21772">
    <property type="entry name" value="CATIP_N"/>
    <property type="match status" value="1"/>
</dbReference>
<dbReference type="Gene3D" id="1.20.890.10">
    <property type="entry name" value="cAMP-dependent protein kinase regulatory subunit, dimerization-anchoring domain"/>
    <property type="match status" value="1"/>
</dbReference>
<keyword evidence="4" id="KW-1003">Cell membrane</keyword>
<dbReference type="CDD" id="cd22973">
    <property type="entry name" value="DD_CATIP"/>
    <property type="match status" value="1"/>
</dbReference>
<dbReference type="InterPro" id="IPR047501">
    <property type="entry name" value="DD_CATIP"/>
</dbReference>
<dbReference type="SUPFAM" id="SSF47391">
    <property type="entry name" value="Dimerization-anchoring domain of cAMP-dependent PK regulatory subunit"/>
    <property type="match status" value="1"/>
</dbReference>
<evidence type="ECO:0000313" key="14">
    <source>
        <dbReference type="EnsemblMetazoa" id="CLYHEMP014075.1"/>
    </source>
</evidence>
<comment type="function">
    <text evidence="10">Plays a role in primary ciliogenesis by modulating actin polymerization.</text>
</comment>
<keyword evidence="6" id="KW-0970">Cilium biogenesis/degradation</keyword>
<feature type="domain" description="Ciliogenesis-associated TTC17-interacting protein N-terminal" evidence="13">
    <location>
        <begin position="16"/>
        <end position="242"/>
    </location>
</feature>
<reference evidence="14" key="1">
    <citation type="submission" date="2021-01" db="UniProtKB">
        <authorList>
            <consortium name="EnsemblMetazoa"/>
        </authorList>
    </citation>
    <scope>IDENTIFICATION</scope>
</reference>
<keyword evidence="9" id="KW-0539">Nucleus</keyword>
<dbReference type="PANTHER" id="PTHR15505:SF3">
    <property type="entry name" value="CILIOGENESIS-ASSOCIATED TTC17-INTERACTING PROTEIN"/>
    <property type="match status" value="1"/>
</dbReference>
<evidence type="ECO:0000256" key="1">
    <source>
        <dbReference type="ARBA" id="ARBA00004123"/>
    </source>
</evidence>
<dbReference type="OrthoDB" id="6334211at2759"/>
<evidence type="ECO:0000256" key="4">
    <source>
        <dbReference type="ARBA" id="ARBA00022475"/>
    </source>
</evidence>
<evidence type="ECO:0000256" key="7">
    <source>
        <dbReference type="ARBA" id="ARBA00023136"/>
    </source>
</evidence>
<evidence type="ECO:0000313" key="15">
    <source>
        <dbReference type="Proteomes" id="UP000594262"/>
    </source>
</evidence>
<evidence type="ECO:0000256" key="2">
    <source>
        <dbReference type="ARBA" id="ARBA00004236"/>
    </source>
</evidence>
<dbReference type="PANTHER" id="PTHR15505">
    <property type="entry name" value="RIIA DOMAIN-CONTAINING PROTEIN 1"/>
    <property type="match status" value="1"/>
</dbReference>
<dbReference type="GO" id="GO:0044782">
    <property type="term" value="P:cilium organization"/>
    <property type="evidence" value="ECO:0007669"/>
    <property type="project" value="TreeGrafter"/>
</dbReference>
<keyword evidence="8" id="KW-0206">Cytoskeleton</keyword>
<evidence type="ECO:0000256" key="9">
    <source>
        <dbReference type="ARBA" id="ARBA00023242"/>
    </source>
</evidence>
<accession>A0A7M5WW64</accession>
<keyword evidence="5" id="KW-0963">Cytoplasm</keyword>
<dbReference type="GeneID" id="136815783"/>
<dbReference type="AlphaFoldDB" id="A0A7M5WW64"/>
<evidence type="ECO:0000256" key="3">
    <source>
        <dbReference type="ARBA" id="ARBA00004245"/>
    </source>
</evidence>
<dbReference type="GO" id="GO:0005856">
    <property type="term" value="C:cytoskeleton"/>
    <property type="evidence" value="ECO:0007669"/>
    <property type="project" value="UniProtKB-SubCell"/>
</dbReference>
<name>A0A7M5WW64_9CNID</name>
<protein>
    <recommendedName>
        <fullName evidence="12">Ciliogenesis-associated TTC17-interacting protein</fullName>
    </recommendedName>
</protein>
<evidence type="ECO:0000256" key="5">
    <source>
        <dbReference type="ARBA" id="ARBA00022490"/>
    </source>
</evidence>
<comment type="subcellular location">
    <subcellularLocation>
        <location evidence="2">Cell membrane</location>
    </subcellularLocation>
    <subcellularLocation>
        <location evidence="3">Cytoplasm</location>
        <location evidence="3">Cytoskeleton</location>
    </subcellularLocation>
    <subcellularLocation>
        <location evidence="1">Nucleus</location>
    </subcellularLocation>
</comment>
<evidence type="ECO:0000256" key="12">
    <source>
        <dbReference type="ARBA" id="ARBA00039249"/>
    </source>
</evidence>